<dbReference type="Proteomes" id="UP000076532">
    <property type="component" value="Unassembled WGS sequence"/>
</dbReference>
<organism evidence="1 2">
    <name type="scientific">Athelia psychrophila</name>
    <dbReference type="NCBI Taxonomy" id="1759441"/>
    <lineage>
        <taxon>Eukaryota</taxon>
        <taxon>Fungi</taxon>
        <taxon>Dikarya</taxon>
        <taxon>Basidiomycota</taxon>
        <taxon>Agaricomycotina</taxon>
        <taxon>Agaricomycetes</taxon>
        <taxon>Agaricomycetidae</taxon>
        <taxon>Atheliales</taxon>
        <taxon>Atheliaceae</taxon>
        <taxon>Athelia</taxon>
    </lineage>
</organism>
<keyword evidence="2" id="KW-1185">Reference proteome</keyword>
<reference evidence="1 2" key="1">
    <citation type="journal article" date="2016" name="Mol. Biol. Evol.">
        <title>Comparative Genomics of Early-Diverging Mushroom-Forming Fungi Provides Insights into the Origins of Lignocellulose Decay Capabilities.</title>
        <authorList>
            <person name="Nagy L.G."/>
            <person name="Riley R."/>
            <person name="Tritt A."/>
            <person name="Adam C."/>
            <person name="Daum C."/>
            <person name="Floudas D."/>
            <person name="Sun H."/>
            <person name="Yadav J.S."/>
            <person name="Pangilinan J."/>
            <person name="Larsson K.H."/>
            <person name="Matsuura K."/>
            <person name="Barry K."/>
            <person name="Labutti K."/>
            <person name="Kuo R."/>
            <person name="Ohm R.A."/>
            <person name="Bhattacharya S.S."/>
            <person name="Shirouzu T."/>
            <person name="Yoshinaga Y."/>
            <person name="Martin F.M."/>
            <person name="Grigoriev I.V."/>
            <person name="Hibbett D.S."/>
        </authorList>
    </citation>
    <scope>NUCLEOTIDE SEQUENCE [LARGE SCALE GENOMIC DNA]</scope>
    <source>
        <strain evidence="1 2">CBS 109695</strain>
    </source>
</reference>
<evidence type="ECO:0008006" key="3">
    <source>
        <dbReference type="Google" id="ProtNLM"/>
    </source>
</evidence>
<dbReference type="EMBL" id="KV417536">
    <property type="protein sequence ID" value="KZP22885.1"/>
    <property type="molecule type" value="Genomic_DNA"/>
</dbReference>
<name>A0A166LF06_9AGAM</name>
<dbReference type="Pfam" id="PF13489">
    <property type="entry name" value="Methyltransf_23"/>
    <property type="match status" value="1"/>
</dbReference>
<dbReference type="CDD" id="cd02440">
    <property type="entry name" value="AdoMet_MTases"/>
    <property type="match status" value="1"/>
</dbReference>
<sequence length="264" mass="29488">MRLSSALRPFWQICYGTSFAWRPTMRALWTTPALMLHPAKVSQLFMAHLWTAFADPIDDGSRELKEDLITTNAYGVVLDLGAGYGHTAKYLDRCRVTKYVALEPNAMMHQGIRTAAEAAGFTEADGTLLVLGCGAEDVSHIVDALGQPDGQSVDTIVSILTLCSIPRPEETLTALVREVLKPGGTFVFNEHVLNYLEDVAWWQRFWTPLWKIFLDGCCLDRPTHLWIERMGVWAEGGVRVGSEEEVGEDGDAIFFHKVGRFVKQ</sequence>
<dbReference type="PANTHER" id="PTHR45036:SF1">
    <property type="entry name" value="METHYLTRANSFERASE LIKE 7A"/>
    <property type="match status" value="1"/>
</dbReference>
<dbReference type="PANTHER" id="PTHR45036">
    <property type="entry name" value="METHYLTRANSFERASE LIKE 7B"/>
    <property type="match status" value="1"/>
</dbReference>
<protein>
    <recommendedName>
        <fullName evidence="3">S-adenosyl-L-methionine-dependent methyltransferase</fullName>
    </recommendedName>
</protein>
<dbReference type="STRING" id="436010.A0A166LF06"/>
<accession>A0A166LF06</accession>
<dbReference type="InterPro" id="IPR029063">
    <property type="entry name" value="SAM-dependent_MTases_sf"/>
</dbReference>
<dbReference type="SUPFAM" id="SSF53335">
    <property type="entry name" value="S-adenosyl-L-methionine-dependent methyltransferases"/>
    <property type="match status" value="1"/>
</dbReference>
<evidence type="ECO:0000313" key="1">
    <source>
        <dbReference type="EMBL" id="KZP22885.1"/>
    </source>
</evidence>
<proteinExistence type="predicted"/>
<dbReference type="AlphaFoldDB" id="A0A166LF06"/>
<dbReference type="Gene3D" id="3.40.50.150">
    <property type="entry name" value="Vaccinia Virus protein VP39"/>
    <property type="match status" value="1"/>
</dbReference>
<dbReference type="OrthoDB" id="540004at2759"/>
<gene>
    <name evidence="1" type="ORF">FIBSPDRAFT_786565</name>
</gene>
<dbReference type="InterPro" id="IPR052356">
    <property type="entry name" value="Thiol_S-MT"/>
</dbReference>
<evidence type="ECO:0000313" key="2">
    <source>
        <dbReference type="Proteomes" id="UP000076532"/>
    </source>
</evidence>